<reference evidence="8 9" key="1">
    <citation type="submission" date="2022-05" db="EMBL/GenBank/DDBJ databases">
        <authorList>
            <consortium name="Genoscope - CEA"/>
            <person name="William W."/>
        </authorList>
    </citation>
    <scope>NUCLEOTIDE SEQUENCE [LARGE SCALE GENOMIC DNA]</scope>
</reference>
<dbReference type="SUPFAM" id="SSF50242">
    <property type="entry name" value="TIMP-like"/>
    <property type="match status" value="1"/>
</dbReference>
<keyword evidence="4" id="KW-0862">Zinc</keyword>
<protein>
    <recommendedName>
        <fullName evidence="7">NTR domain-containing protein</fullName>
    </recommendedName>
</protein>
<keyword evidence="6" id="KW-0812">Transmembrane</keyword>
<dbReference type="Gene3D" id="2.40.50.120">
    <property type="match status" value="1"/>
</dbReference>
<evidence type="ECO:0000259" key="7">
    <source>
        <dbReference type="PROSITE" id="PS50189"/>
    </source>
</evidence>
<feature type="transmembrane region" description="Helical" evidence="6">
    <location>
        <begin position="12"/>
        <end position="30"/>
    </location>
</feature>
<dbReference type="InterPro" id="IPR008993">
    <property type="entry name" value="TIMP-like_OB-fold"/>
</dbReference>
<sequence length="170" mass="19230">QAVRSIRTHQAVIMASVIFYMTLLLCAVALSEGCSCAVPTIPPTAGCWKGDAFEYWNMQRFCDADFAIRAKVLRIFHPEIYDGEDPWSVGPASYSVKVLKTFKGSLHEKEITRLETPANEGLCGVHLNVNGEYLLTGRKSFGPLEIMLCDWFEPWSKKTFKQIRKFSKKC</sequence>
<dbReference type="SMART" id="SM00206">
    <property type="entry name" value="NTR"/>
    <property type="match status" value="1"/>
</dbReference>
<dbReference type="PANTHER" id="PTHR11844">
    <property type="entry name" value="METALLOPROTEASE INHIBITOR"/>
    <property type="match status" value="1"/>
</dbReference>
<keyword evidence="3 5" id="KW-1015">Disulfide bond</keyword>
<dbReference type="EMBL" id="CALNXJ010000021">
    <property type="protein sequence ID" value="CAH3125758.1"/>
    <property type="molecule type" value="Genomic_DNA"/>
</dbReference>
<keyword evidence="2" id="KW-0964">Secreted</keyword>
<dbReference type="PROSITE" id="PS50189">
    <property type="entry name" value="NTR"/>
    <property type="match status" value="1"/>
</dbReference>
<dbReference type="Pfam" id="PF00965">
    <property type="entry name" value="TIMP"/>
    <property type="match status" value="1"/>
</dbReference>
<dbReference type="GO" id="GO:0008191">
    <property type="term" value="F:metalloendopeptidase inhibitor activity"/>
    <property type="evidence" value="ECO:0007669"/>
    <property type="project" value="InterPro"/>
</dbReference>
<gene>
    <name evidence="8" type="ORF">PMEA_00012263</name>
</gene>
<dbReference type="InterPro" id="IPR018933">
    <property type="entry name" value="Netrin_module_non-TIMP"/>
</dbReference>
<dbReference type="SMART" id="SM00643">
    <property type="entry name" value="C345C"/>
    <property type="match status" value="1"/>
</dbReference>
<organism evidence="8 9">
    <name type="scientific">Pocillopora meandrina</name>
    <dbReference type="NCBI Taxonomy" id="46732"/>
    <lineage>
        <taxon>Eukaryota</taxon>
        <taxon>Metazoa</taxon>
        <taxon>Cnidaria</taxon>
        <taxon>Anthozoa</taxon>
        <taxon>Hexacorallia</taxon>
        <taxon>Scleractinia</taxon>
        <taxon>Astrocoeniina</taxon>
        <taxon>Pocilloporidae</taxon>
        <taxon>Pocillopora</taxon>
    </lineage>
</organism>
<accession>A0AAU9WTY0</accession>
<feature type="non-terminal residue" evidence="8">
    <location>
        <position position="1"/>
    </location>
</feature>
<feature type="disulfide bond" evidence="5">
    <location>
        <begin position="34"/>
        <end position="123"/>
    </location>
</feature>
<keyword evidence="6" id="KW-0472">Membrane</keyword>
<comment type="caution">
    <text evidence="8">The sequence shown here is derived from an EMBL/GenBank/DDBJ whole genome shotgun (WGS) entry which is preliminary data.</text>
</comment>
<evidence type="ECO:0000313" key="9">
    <source>
        <dbReference type="Proteomes" id="UP001159428"/>
    </source>
</evidence>
<dbReference type="GO" id="GO:0046872">
    <property type="term" value="F:metal ion binding"/>
    <property type="evidence" value="ECO:0007669"/>
    <property type="project" value="UniProtKB-KW"/>
</dbReference>
<evidence type="ECO:0000256" key="3">
    <source>
        <dbReference type="ARBA" id="ARBA00023157"/>
    </source>
</evidence>
<name>A0AAU9WTY0_9CNID</name>
<keyword evidence="6" id="KW-1133">Transmembrane helix</keyword>
<proteinExistence type="predicted"/>
<dbReference type="InterPro" id="IPR001820">
    <property type="entry name" value="TIMP"/>
</dbReference>
<comment type="subcellular location">
    <subcellularLocation>
        <location evidence="1">Secreted</location>
    </subcellularLocation>
</comment>
<dbReference type="GO" id="GO:0002020">
    <property type="term" value="F:protease binding"/>
    <property type="evidence" value="ECO:0007669"/>
    <property type="project" value="TreeGrafter"/>
</dbReference>
<feature type="domain" description="NTR" evidence="7">
    <location>
        <begin position="47"/>
        <end position="170"/>
    </location>
</feature>
<feature type="binding site" evidence="4">
    <location>
        <position position="34"/>
    </location>
    <ligand>
        <name>Zn(2+)</name>
        <dbReference type="ChEBI" id="CHEBI:29105"/>
        <note>ligand shared with metalloproteinase partner</note>
    </ligand>
</feature>
<dbReference type="AlphaFoldDB" id="A0AAU9WTY0"/>
<dbReference type="InterPro" id="IPR001134">
    <property type="entry name" value="Netrin_domain"/>
</dbReference>
<keyword evidence="9" id="KW-1185">Reference proteome</keyword>
<feature type="disulfide bond" evidence="5">
    <location>
        <begin position="36"/>
        <end position="149"/>
    </location>
</feature>
<evidence type="ECO:0000256" key="6">
    <source>
        <dbReference type="SAM" id="Phobius"/>
    </source>
</evidence>
<dbReference type="GO" id="GO:0051045">
    <property type="term" value="P:negative regulation of membrane protein ectodomain proteolysis"/>
    <property type="evidence" value="ECO:0007669"/>
    <property type="project" value="TreeGrafter"/>
</dbReference>
<dbReference type="GO" id="GO:0005615">
    <property type="term" value="C:extracellular space"/>
    <property type="evidence" value="ECO:0007669"/>
    <property type="project" value="TreeGrafter"/>
</dbReference>
<evidence type="ECO:0000313" key="8">
    <source>
        <dbReference type="EMBL" id="CAH3125758.1"/>
    </source>
</evidence>
<dbReference type="GO" id="GO:0031012">
    <property type="term" value="C:extracellular matrix"/>
    <property type="evidence" value="ECO:0007669"/>
    <property type="project" value="TreeGrafter"/>
</dbReference>
<dbReference type="PANTHER" id="PTHR11844:SF33">
    <property type="entry name" value="TISSUE INHIBITOR OF METALLOPROTEINASE"/>
    <property type="match status" value="1"/>
</dbReference>
<evidence type="ECO:0000256" key="1">
    <source>
        <dbReference type="ARBA" id="ARBA00004613"/>
    </source>
</evidence>
<evidence type="ECO:0000256" key="2">
    <source>
        <dbReference type="ARBA" id="ARBA00022525"/>
    </source>
</evidence>
<evidence type="ECO:0000256" key="5">
    <source>
        <dbReference type="PIRSR" id="PIRSR601820-3"/>
    </source>
</evidence>
<dbReference type="Proteomes" id="UP001159428">
    <property type="component" value="Unassembled WGS sequence"/>
</dbReference>
<evidence type="ECO:0000256" key="4">
    <source>
        <dbReference type="PIRSR" id="PIRSR601820-1"/>
    </source>
</evidence>
<keyword evidence="4" id="KW-0479">Metal-binding</keyword>